<dbReference type="PANTHER" id="PTHR43668:SF2">
    <property type="entry name" value="ALLANTOINASE"/>
    <property type="match status" value="1"/>
</dbReference>
<protein>
    <submittedName>
        <fullName evidence="8">Dihydroorotase</fullName>
    </submittedName>
</protein>
<dbReference type="EMBL" id="AP028654">
    <property type="protein sequence ID" value="BEP30081.1"/>
    <property type="molecule type" value="Genomic_DNA"/>
</dbReference>
<organism evidence="8 9">
    <name type="scientific">Helicovermis profundi</name>
    <dbReference type="NCBI Taxonomy" id="3065157"/>
    <lineage>
        <taxon>Bacteria</taxon>
        <taxon>Bacillati</taxon>
        <taxon>Bacillota</taxon>
        <taxon>Clostridia</taxon>
        <taxon>Helicovermis</taxon>
    </lineage>
</organism>
<evidence type="ECO:0000256" key="1">
    <source>
        <dbReference type="ARBA" id="ARBA00001947"/>
    </source>
</evidence>
<dbReference type="InterPro" id="IPR006680">
    <property type="entry name" value="Amidohydro-rel"/>
</dbReference>
<name>A0AAU9ERS2_9FIRM</name>
<comment type="cofactor">
    <cofactor evidence="1">
        <name>Zn(2+)</name>
        <dbReference type="ChEBI" id="CHEBI:29105"/>
    </cofactor>
</comment>
<evidence type="ECO:0000256" key="2">
    <source>
        <dbReference type="ARBA" id="ARBA00002368"/>
    </source>
</evidence>
<dbReference type="Pfam" id="PF01979">
    <property type="entry name" value="Amidohydro_1"/>
    <property type="match status" value="1"/>
</dbReference>
<dbReference type="SUPFAM" id="SSF51338">
    <property type="entry name" value="Composite domain of metallo-dependent hydrolases"/>
    <property type="match status" value="1"/>
</dbReference>
<dbReference type="KEGG" id="hprf:HLPR_24120"/>
<dbReference type="SUPFAM" id="SSF51556">
    <property type="entry name" value="Metallo-dependent hydrolases"/>
    <property type="match status" value="1"/>
</dbReference>
<evidence type="ECO:0000256" key="4">
    <source>
        <dbReference type="ARBA" id="ARBA00022723"/>
    </source>
</evidence>
<dbReference type="InterPro" id="IPR011059">
    <property type="entry name" value="Metal-dep_hydrolase_composite"/>
</dbReference>
<dbReference type="Gene3D" id="2.30.40.10">
    <property type="entry name" value="Urease, subunit C, domain 1"/>
    <property type="match status" value="1"/>
</dbReference>
<dbReference type="GO" id="GO:0046872">
    <property type="term" value="F:metal ion binding"/>
    <property type="evidence" value="ECO:0007669"/>
    <property type="project" value="UniProtKB-KW"/>
</dbReference>
<sequence length="413" mass="46195">MILLRNCNVINSSFLNSGKMDILIENGFIKELGENIKSLDGYIVYDLKEFVVTPGLIDIHVHLREPGFSEKETIKTATSAALKGGFTTLVAMPNTKPTICDVESFRLANSLIKKKSKLNIFQSCGISVDLKGEKCVEYLNLFNEGAKLFTDDGYTTRDINIFKKALEFSSKNDVVIMSHCEDHDESVNYLDNPTPSIIESSIVKRDIEANKGIGGKLHLTHMSSKESVVEIRRAKFDKQKVTCDVTPHHFSLDVGQIKEFNSLYKVNPPIREKKDVDFIIEAIIDGTIDIIASDHAPHEMDSKKNDYRSSSFGISGIETSFFIGYTDLVLRGKISIYRLIELYSKNPSLLLNLDLGEIKVGKKANISVFDLSKEWIVDSNEFVSKGKNTPFNGKKLFGETKLVIVDGNVVYSI</sequence>
<comment type="similarity">
    <text evidence="3">Belongs to the metallo-dependent hydrolases superfamily. DHOase family. Class I DHOase subfamily.</text>
</comment>
<evidence type="ECO:0000256" key="3">
    <source>
        <dbReference type="ARBA" id="ARBA00010286"/>
    </source>
</evidence>
<dbReference type="RefSeq" id="WP_338535681.1">
    <property type="nucleotide sequence ID" value="NZ_AP028654.1"/>
</dbReference>
<feature type="domain" description="Amidohydrolase-related" evidence="7">
    <location>
        <begin position="51"/>
        <end position="410"/>
    </location>
</feature>
<dbReference type="GO" id="GO:0004038">
    <property type="term" value="F:allantoinase activity"/>
    <property type="evidence" value="ECO:0007669"/>
    <property type="project" value="TreeGrafter"/>
</dbReference>
<accession>A0AAU9ERS2</accession>
<evidence type="ECO:0000313" key="8">
    <source>
        <dbReference type="EMBL" id="BEP30081.1"/>
    </source>
</evidence>
<dbReference type="PROSITE" id="PS00483">
    <property type="entry name" value="DIHYDROOROTASE_2"/>
    <property type="match status" value="1"/>
</dbReference>
<dbReference type="GO" id="GO:0005737">
    <property type="term" value="C:cytoplasm"/>
    <property type="evidence" value="ECO:0007669"/>
    <property type="project" value="TreeGrafter"/>
</dbReference>
<evidence type="ECO:0000256" key="6">
    <source>
        <dbReference type="ARBA" id="ARBA00022975"/>
    </source>
</evidence>
<gene>
    <name evidence="8" type="ORF">HLPR_24120</name>
</gene>
<proteinExistence type="inferred from homology"/>
<dbReference type="PANTHER" id="PTHR43668">
    <property type="entry name" value="ALLANTOINASE"/>
    <property type="match status" value="1"/>
</dbReference>
<dbReference type="Proteomes" id="UP001321786">
    <property type="component" value="Chromosome"/>
</dbReference>
<evidence type="ECO:0000256" key="5">
    <source>
        <dbReference type="ARBA" id="ARBA00022801"/>
    </source>
</evidence>
<keyword evidence="9" id="KW-1185">Reference proteome</keyword>
<dbReference type="GO" id="GO:0004151">
    <property type="term" value="F:dihydroorotase activity"/>
    <property type="evidence" value="ECO:0007669"/>
    <property type="project" value="InterPro"/>
</dbReference>
<keyword evidence="5" id="KW-0378">Hydrolase</keyword>
<dbReference type="PROSITE" id="PS00482">
    <property type="entry name" value="DIHYDROOROTASE_1"/>
    <property type="match status" value="1"/>
</dbReference>
<dbReference type="Gene3D" id="3.20.20.140">
    <property type="entry name" value="Metal-dependent hydrolases"/>
    <property type="match status" value="1"/>
</dbReference>
<dbReference type="InterPro" id="IPR004722">
    <property type="entry name" value="DHOase"/>
</dbReference>
<reference evidence="8 9" key="1">
    <citation type="submission" date="2023-08" db="EMBL/GenBank/DDBJ databases">
        <title>Helicovermis profunda gen. nov., sp. nov., a novel mesophilic, fermentative bacterium within the Bacillota from a deep-sea hydrothermal vent chimney.</title>
        <authorList>
            <person name="Miyazaki U."/>
            <person name="Mizutani D."/>
            <person name="Hashimoto Y."/>
            <person name="Tame A."/>
            <person name="Sawayama S."/>
            <person name="Miyazaki J."/>
            <person name="Takai K."/>
            <person name="Nakagawa S."/>
        </authorList>
    </citation>
    <scope>NUCLEOTIDE SEQUENCE [LARGE SCALE GENOMIC DNA]</scope>
    <source>
        <strain evidence="8 9">S502</strain>
    </source>
</reference>
<dbReference type="GO" id="GO:0006145">
    <property type="term" value="P:purine nucleobase catabolic process"/>
    <property type="evidence" value="ECO:0007669"/>
    <property type="project" value="TreeGrafter"/>
</dbReference>
<dbReference type="InterPro" id="IPR002195">
    <property type="entry name" value="Dihydroorotase_CS"/>
</dbReference>
<dbReference type="InterPro" id="IPR032466">
    <property type="entry name" value="Metal_Hydrolase"/>
</dbReference>
<dbReference type="AlphaFoldDB" id="A0AAU9ERS2"/>
<dbReference type="GO" id="GO:0006221">
    <property type="term" value="P:pyrimidine nucleotide biosynthetic process"/>
    <property type="evidence" value="ECO:0007669"/>
    <property type="project" value="UniProtKB-KW"/>
</dbReference>
<evidence type="ECO:0000259" key="7">
    <source>
        <dbReference type="Pfam" id="PF01979"/>
    </source>
</evidence>
<dbReference type="CDD" id="cd01317">
    <property type="entry name" value="DHOase_IIa"/>
    <property type="match status" value="1"/>
</dbReference>
<dbReference type="NCBIfam" id="TIGR00857">
    <property type="entry name" value="pyrC_multi"/>
    <property type="match status" value="1"/>
</dbReference>
<keyword evidence="6" id="KW-0665">Pyrimidine biosynthesis</keyword>
<dbReference type="InterPro" id="IPR050138">
    <property type="entry name" value="DHOase/Allantoinase_Hydrolase"/>
</dbReference>
<comment type="function">
    <text evidence="2">Catalyzes the reversible cyclization of carbamoyl aspartate to dihydroorotate.</text>
</comment>
<evidence type="ECO:0000313" key="9">
    <source>
        <dbReference type="Proteomes" id="UP001321786"/>
    </source>
</evidence>
<keyword evidence="4" id="KW-0479">Metal-binding</keyword>